<organism evidence="1 2">
    <name type="scientific">Temnothorax curvispinosus</name>
    <dbReference type="NCBI Taxonomy" id="300111"/>
    <lineage>
        <taxon>Eukaryota</taxon>
        <taxon>Metazoa</taxon>
        <taxon>Ecdysozoa</taxon>
        <taxon>Arthropoda</taxon>
        <taxon>Hexapoda</taxon>
        <taxon>Insecta</taxon>
        <taxon>Pterygota</taxon>
        <taxon>Neoptera</taxon>
        <taxon>Endopterygota</taxon>
        <taxon>Hymenoptera</taxon>
        <taxon>Apocrita</taxon>
        <taxon>Aculeata</taxon>
        <taxon>Formicoidea</taxon>
        <taxon>Formicidae</taxon>
        <taxon>Myrmicinae</taxon>
        <taxon>Temnothorax</taxon>
    </lineage>
</organism>
<dbReference type="GeneID" id="112464242"/>
<reference evidence="2" key="1">
    <citation type="submission" date="2025-08" db="UniProtKB">
        <authorList>
            <consortium name="RefSeq"/>
        </authorList>
    </citation>
    <scope>IDENTIFICATION</scope>
    <source>
        <tissue evidence="2">Whole body</tissue>
    </source>
</reference>
<dbReference type="Proteomes" id="UP000504618">
    <property type="component" value="Unplaced"/>
</dbReference>
<gene>
    <name evidence="2" type="primary">LOC112464242</name>
</gene>
<feature type="non-terminal residue" evidence="2">
    <location>
        <position position="390"/>
    </location>
</feature>
<dbReference type="Gene3D" id="3.80.10.10">
    <property type="entry name" value="Ribonuclease Inhibitor"/>
    <property type="match status" value="1"/>
</dbReference>
<accession>A0A6J1QW59</accession>
<dbReference type="RefSeq" id="XP_024886879.1">
    <property type="nucleotide sequence ID" value="XM_025031111.1"/>
</dbReference>
<feature type="non-terminal residue" evidence="2">
    <location>
        <position position="1"/>
    </location>
</feature>
<proteinExistence type="predicted"/>
<evidence type="ECO:0000313" key="1">
    <source>
        <dbReference type="Proteomes" id="UP000504618"/>
    </source>
</evidence>
<dbReference type="SUPFAM" id="SSF52047">
    <property type="entry name" value="RNI-like"/>
    <property type="match status" value="1"/>
</dbReference>
<name>A0A6J1QW59_9HYME</name>
<dbReference type="OrthoDB" id="10257471at2759"/>
<keyword evidence="1" id="KW-1185">Reference proteome</keyword>
<dbReference type="AlphaFoldDB" id="A0A6J1QW59"/>
<sequence>ETMTTHNKSLYCESCSRYPYVGRVSVGEEDSVDFIYQFAKKRFVAVDHKSLSIFHTAPDIIGPPKFQNYGQLFHLPIPFCYFEMLETGISISPWQNKNFMRSTNRAISYYMYEFDATKRYIDIEFHEAVYPIRVCIYEMCNPGSVIQILAQDSNNHWIQLWDEKFLIVPPKSRLFSPPLSHPCNFKTKMLRLVFSDSTETSDTKLDAVMLIGTSDLILPRNPNESLSNLLKRINSMYSLHHDDVHNLTADSKNAHLDVVHLQQNFSKYCVICKSDIRRVSYKNNLKHNKASQEIIPYVQPNGEKNSRHILLKKLDLKNWLNIDDEGFSYLEGLNNLEHLNLFRTGYTSIRTERFCKILQNNRRMRQLSADSDLINDAVLIELGNSCCDLE</sequence>
<evidence type="ECO:0000313" key="2">
    <source>
        <dbReference type="RefSeq" id="XP_024886879.1"/>
    </source>
</evidence>
<dbReference type="InterPro" id="IPR032675">
    <property type="entry name" value="LRR_dom_sf"/>
</dbReference>
<protein>
    <submittedName>
        <fullName evidence="2">F-box/LRR-repeat protein 4-like</fullName>
    </submittedName>
</protein>